<keyword evidence="3" id="KW-1185">Reference proteome</keyword>
<feature type="chain" id="PRO_5016418026" evidence="1">
    <location>
        <begin position="19"/>
        <end position="53"/>
    </location>
</feature>
<gene>
    <name evidence="2" type="ORF">BO94DRAFT_540348</name>
</gene>
<sequence>MKFIILSALSLLAVFASADPLGVNVGADVGANAAANVAANVGAGVGLDGVEII</sequence>
<feature type="signal peptide" evidence="1">
    <location>
        <begin position="1"/>
        <end position="18"/>
    </location>
</feature>
<evidence type="ECO:0000256" key="1">
    <source>
        <dbReference type="SAM" id="SignalP"/>
    </source>
</evidence>
<dbReference type="Proteomes" id="UP000246702">
    <property type="component" value="Unassembled WGS sequence"/>
</dbReference>
<organism evidence="2 3">
    <name type="scientific">Aspergillus sclerotioniger CBS 115572</name>
    <dbReference type="NCBI Taxonomy" id="1450535"/>
    <lineage>
        <taxon>Eukaryota</taxon>
        <taxon>Fungi</taxon>
        <taxon>Dikarya</taxon>
        <taxon>Ascomycota</taxon>
        <taxon>Pezizomycotina</taxon>
        <taxon>Eurotiomycetes</taxon>
        <taxon>Eurotiomycetidae</taxon>
        <taxon>Eurotiales</taxon>
        <taxon>Aspergillaceae</taxon>
        <taxon>Aspergillus</taxon>
        <taxon>Aspergillus subgen. Circumdati</taxon>
    </lineage>
</organism>
<dbReference type="GeneID" id="37115043"/>
<proteinExistence type="predicted"/>
<name>A0A317V3Q7_9EURO</name>
<reference evidence="2 3" key="1">
    <citation type="submission" date="2016-12" db="EMBL/GenBank/DDBJ databases">
        <title>The genomes of Aspergillus section Nigri reveals drivers in fungal speciation.</title>
        <authorList>
            <consortium name="DOE Joint Genome Institute"/>
            <person name="Vesth T.C."/>
            <person name="Nybo J."/>
            <person name="Theobald S."/>
            <person name="Brandl J."/>
            <person name="Frisvad J.C."/>
            <person name="Nielsen K.F."/>
            <person name="Lyhne E.K."/>
            <person name="Kogle M.E."/>
            <person name="Kuo A."/>
            <person name="Riley R."/>
            <person name="Clum A."/>
            <person name="Nolan M."/>
            <person name="Lipzen A."/>
            <person name="Salamov A."/>
            <person name="Henrissat B."/>
            <person name="Wiebenga A."/>
            <person name="De Vries R.P."/>
            <person name="Grigoriev I.V."/>
            <person name="Mortensen U.H."/>
            <person name="Andersen M.R."/>
            <person name="Baker S.E."/>
        </authorList>
    </citation>
    <scope>NUCLEOTIDE SEQUENCE [LARGE SCALE GENOMIC DNA]</scope>
    <source>
        <strain evidence="2 3">CBS 115572</strain>
    </source>
</reference>
<evidence type="ECO:0000313" key="2">
    <source>
        <dbReference type="EMBL" id="PWY67981.1"/>
    </source>
</evidence>
<comment type="caution">
    <text evidence="2">The sequence shown here is derived from an EMBL/GenBank/DDBJ whole genome shotgun (WGS) entry which is preliminary data.</text>
</comment>
<accession>A0A317V3Q7</accession>
<protein>
    <submittedName>
        <fullName evidence="2">Uncharacterized protein</fullName>
    </submittedName>
</protein>
<dbReference type="EMBL" id="MSFK01000046">
    <property type="protein sequence ID" value="PWY67981.1"/>
    <property type="molecule type" value="Genomic_DNA"/>
</dbReference>
<dbReference type="AlphaFoldDB" id="A0A317V3Q7"/>
<keyword evidence="1" id="KW-0732">Signal</keyword>
<dbReference type="RefSeq" id="XP_025462030.1">
    <property type="nucleotide sequence ID" value="XM_025612900.1"/>
</dbReference>
<evidence type="ECO:0000313" key="3">
    <source>
        <dbReference type="Proteomes" id="UP000246702"/>
    </source>
</evidence>